<keyword evidence="4" id="KW-1185">Reference proteome</keyword>
<proteinExistence type="predicted"/>
<keyword evidence="1 2" id="KW-0732">Signal</keyword>
<evidence type="ECO:0000256" key="1">
    <source>
        <dbReference type="ARBA" id="ARBA00022729"/>
    </source>
</evidence>
<dbReference type="AlphaFoldDB" id="A0ABD2XV48"/>
<evidence type="ECO:0008006" key="5">
    <source>
        <dbReference type="Google" id="ProtNLM"/>
    </source>
</evidence>
<accession>A0ABD2XV48</accession>
<dbReference type="EMBL" id="JBJUIK010000017">
    <property type="protein sequence ID" value="KAL3497328.1"/>
    <property type="molecule type" value="Genomic_DNA"/>
</dbReference>
<comment type="caution">
    <text evidence="3">The sequence shown here is derived from an EMBL/GenBank/DDBJ whole genome shotgun (WGS) entry which is preliminary data.</text>
</comment>
<dbReference type="Pfam" id="PF24068">
    <property type="entry name" value="TPD1_C"/>
    <property type="match status" value="1"/>
</dbReference>
<dbReference type="PANTHER" id="PTHR33184:SF72">
    <property type="entry name" value="BETA-1,3-N-ACETYLGLUCOSAMINYLTRANSFERASE FAMILY PROTEIN"/>
    <property type="match status" value="1"/>
</dbReference>
<gene>
    <name evidence="3" type="ORF">ACH5RR_040060</name>
</gene>
<feature type="chain" id="PRO_5044872598" description="Beta-1,3-N-Acetylglucosaminyltransferase family protein" evidence="2">
    <location>
        <begin position="20"/>
        <end position="120"/>
    </location>
</feature>
<dbReference type="PANTHER" id="PTHR33184">
    <property type="entry name" value="PROTEIN TAPETUM DETERMINANT 1-LIKE-RELATED"/>
    <property type="match status" value="1"/>
</dbReference>
<evidence type="ECO:0000313" key="4">
    <source>
        <dbReference type="Proteomes" id="UP001630127"/>
    </source>
</evidence>
<feature type="signal peptide" evidence="2">
    <location>
        <begin position="1"/>
        <end position="19"/>
    </location>
</feature>
<evidence type="ECO:0000256" key="2">
    <source>
        <dbReference type="SAM" id="SignalP"/>
    </source>
</evidence>
<sequence length="120" mass="13033">MAAIVKILCLSLFLGVVSADCSLANLTILQAPTGAKVESKPQWNLTIFNQCICTQTQVKLSCKGFQSVEKIDPTVLLKTGDSCLVNNGAPIHYGHDNFTFTYAADKQFPFTPIDSLIFCS</sequence>
<evidence type="ECO:0000313" key="3">
    <source>
        <dbReference type="EMBL" id="KAL3497328.1"/>
    </source>
</evidence>
<dbReference type="Proteomes" id="UP001630127">
    <property type="component" value="Unassembled WGS sequence"/>
</dbReference>
<name>A0ABD2XV48_9GENT</name>
<organism evidence="3 4">
    <name type="scientific">Cinchona calisaya</name>
    <dbReference type="NCBI Taxonomy" id="153742"/>
    <lineage>
        <taxon>Eukaryota</taxon>
        <taxon>Viridiplantae</taxon>
        <taxon>Streptophyta</taxon>
        <taxon>Embryophyta</taxon>
        <taxon>Tracheophyta</taxon>
        <taxon>Spermatophyta</taxon>
        <taxon>Magnoliopsida</taxon>
        <taxon>eudicotyledons</taxon>
        <taxon>Gunneridae</taxon>
        <taxon>Pentapetalae</taxon>
        <taxon>asterids</taxon>
        <taxon>lamiids</taxon>
        <taxon>Gentianales</taxon>
        <taxon>Rubiaceae</taxon>
        <taxon>Cinchonoideae</taxon>
        <taxon>Cinchoneae</taxon>
        <taxon>Cinchona</taxon>
    </lineage>
</organism>
<dbReference type="InterPro" id="IPR040361">
    <property type="entry name" value="TPD1"/>
</dbReference>
<reference evidence="3 4" key="1">
    <citation type="submission" date="2024-11" db="EMBL/GenBank/DDBJ databases">
        <title>A near-complete genome assembly of Cinchona calisaya.</title>
        <authorList>
            <person name="Lian D.C."/>
            <person name="Zhao X.W."/>
            <person name="Wei L."/>
        </authorList>
    </citation>
    <scope>NUCLEOTIDE SEQUENCE [LARGE SCALE GENOMIC DNA]</scope>
    <source>
        <tissue evidence="3">Nenye</tissue>
    </source>
</reference>
<protein>
    <recommendedName>
        <fullName evidence="5">Beta-1,3-N-Acetylglucosaminyltransferase family protein</fullName>
    </recommendedName>
</protein>